<feature type="chain" id="PRO_5012241741" evidence="2">
    <location>
        <begin position="23"/>
        <end position="209"/>
    </location>
</feature>
<keyword evidence="4" id="KW-1185">Reference proteome</keyword>
<dbReference type="RefSeq" id="WP_088385193.1">
    <property type="nucleotide sequence ID" value="NZ_NIOF01000004.1"/>
</dbReference>
<protein>
    <submittedName>
        <fullName evidence="3">Type-F conjugative transfer system protein TraW</fullName>
    </submittedName>
</protein>
<feature type="region of interest" description="Disordered" evidence="1">
    <location>
        <begin position="54"/>
        <end position="80"/>
    </location>
</feature>
<evidence type="ECO:0000256" key="1">
    <source>
        <dbReference type="SAM" id="MobiDB-lite"/>
    </source>
</evidence>
<dbReference type="AlphaFoldDB" id="A0A246JER8"/>
<evidence type="ECO:0000313" key="3">
    <source>
        <dbReference type="EMBL" id="OWQ90987.1"/>
    </source>
</evidence>
<dbReference type="OrthoDB" id="6625590at2"/>
<dbReference type="NCBIfam" id="TIGR02743">
    <property type="entry name" value="TraW"/>
    <property type="match status" value="1"/>
</dbReference>
<gene>
    <name evidence="3" type="primary">traW</name>
    <name evidence="3" type="ORF">CDN99_12610</name>
</gene>
<keyword evidence="2" id="KW-0732">Signal</keyword>
<reference evidence="3 4" key="1">
    <citation type="journal article" date="2008" name="Int. J. Syst. Evol. Microbiol.">
        <title>Description of Roseateles aquatilis sp. nov. and Roseateles terrae sp. nov., in the class Betaproteobacteria, and emended description of the genus Roseateles.</title>
        <authorList>
            <person name="Gomila M."/>
            <person name="Bowien B."/>
            <person name="Falsen E."/>
            <person name="Moore E.R."/>
            <person name="Lalucat J."/>
        </authorList>
    </citation>
    <scope>NUCLEOTIDE SEQUENCE [LARGE SCALE GENOMIC DNA]</scope>
    <source>
        <strain evidence="3 4">CCUG 48205</strain>
    </source>
</reference>
<feature type="signal peptide" evidence="2">
    <location>
        <begin position="1"/>
        <end position="22"/>
    </location>
</feature>
<organism evidence="3 4">
    <name type="scientific">Roseateles aquatilis</name>
    <dbReference type="NCBI Taxonomy" id="431061"/>
    <lineage>
        <taxon>Bacteria</taxon>
        <taxon>Pseudomonadati</taxon>
        <taxon>Pseudomonadota</taxon>
        <taxon>Betaproteobacteria</taxon>
        <taxon>Burkholderiales</taxon>
        <taxon>Sphaerotilaceae</taxon>
        <taxon>Roseateles</taxon>
    </lineage>
</organism>
<dbReference type="EMBL" id="NIOF01000004">
    <property type="protein sequence ID" value="OWQ90987.1"/>
    <property type="molecule type" value="Genomic_DNA"/>
</dbReference>
<accession>A0A246JER8</accession>
<sequence length="209" mass="23283">MSPLARIILVGAILGASAAARAESLGTIGPTYPIAEQHLLDHIMAKLREKERSGELKQLQEQAQARATQSVRSPKPVPGLRRADTARTYYFDPSFTLDRNVVDENGQVLFPAGLRKNPLDVVSLSKHLLFFDARDPRQVQRARELIDTYQGRVKPILVGGSYLDLMKAWNRQVFYDQEGALVRKLGITAVPAIVSQEGNRLRIDEVVVK</sequence>
<name>A0A246JER8_9BURK</name>
<comment type="caution">
    <text evidence="3">The sequence shown here is derived from an EMBL/GenBank/DDBJ whole genome shotgun (WGS) entry which is preliminary data.</text>
</comment>
<proteinExistence type="predicted"/>
<feature type="compositionally biased region" description="Polar residues" evidence="1">
    <location>
        <begin position="59"/>
        <end position="72"/>
    </location>
</feature>
<dbReference type="Proteomes" id="UP000197468">
    <property type="component" value="Unassembled WGS sequence"/>
</dbReference>
<dbReference type="InterPro" id="IPR014114">
    <property type="entry name" value="TraW"/>
</dbReference>
<evidence type="ECO:0000256" key="2">
    <source>
        <dbReference type="SAM" id="SignalP"/>
    </source>
</evidence>
<evidence type="ECO:0000313" key="4">
    <source>
        <dbReference type="Proteomes" id="UP000197468"/>
    </source>
</evidence>